<dbReference type="EMBL" id="PDXD01000005">
    <property type="protein sequence ID" value="RYN79422.1"/>
    <property type="molecule type" value="Genomic_DNA"/>
</dbReference>
<comment type="caution">
    <text evidence="10">The sequence shown here is derived from an EMBL/GenBank/DDBJ whole genome shotgun (WGS) entry which is preliminary data.</text>
</comment>
<evidence type="ECO:0000256" key="1">
    <source>
        <dbReference type="ARBA" id="ARBA00001970"/>
    </source>
</evidence>
<protein>
    <recommendedName>
        <fullName evidence="9">Heme haloperoxidase family profile domain-containing protein</fullName>
    </recommendedName>
</protein>
<name>A0A4Q4NLK5_ALTAL</name>
<evidence type="ECO:0000259" key="9">
    <source>
        <dbReference type="PROSITE" id="PS51405"/>
    </source>
</evidence>
<keyword evidence="3" id="KW-0349">Heme</keyword>
<reference evidence="11" key="1">
    <citation type="journal article" date="2019" name="bioRxiv">
        <title>Genomics, evolutionary history and diagnostics of the Alternaria alternata species group including apple and Asian pear pathotypes.</title>
        <authorList>
            <person name="Armitage A.D."/>
            <person name="Cockerton H.M."/>
            <person name="Sreenivasaprasad S."/>
            <person name="Woodhall J.W."/>
            <person name="Lane C.R."/>
            <person name="Harrison R.J."/>
            <person name="Clarkson J.P."/>
        </authorList>
    </citation>
    <scope>NUCLEOTIDE SEQUENCE [LARGE SCALE GENOMIC DNA]</scope>
    <source>
        <strain evidence="11">FERA 1177</strain>
    </source>
</reference>
<dbReference type="SUPFAM" id="SSF47571">
    <property type="entry name" value="Cloroperoxidase"/>
    <property type="match status" value="1"/>
</dbReference>
<evidence type="ECO:0000256" key="8">
    <source>
        <dbReference type="SAM" id="MobiDB-lite"/>
    </source>
</evidence>
<keyword evidence="5" id="KW-0560">Oxidoreductase</keyword>
<gene>
    <name evidence="10" type="ORF">AA0117_g3445</name>
</gene>
<evidence type="ECO:0000313" key="11">
    <source>
        <dbReference type="Proteomes" id="UP000291422"/>
    </source>
</evidence>
<dbReference type="Pfam" id="PF01328">
    <property type="entry name" value="Peroxidase_2"/>
    <property type="match status" value="1"/>
</dbReference>
<evidence type="ECO:0000256" key="2">
    <source>
        <dbReference type="ARBA" id="ARBA00022559"/>
    </source>
</evidence>
<evidence type="ECO:0000313" key="10">
    <source>
        <dbReference type="EMBL" id="RYN79422.1"/>
    </source>
</evidence>
<sequence>MAPLSSVVLQPQLPLQPNSSTKHHFTNTAIGNLMMKLTAVLAACTSALASARPQYGAATPDPHAWMPASTNDFRGPCPMLNTLANHGFLPRDGRNFTQENVVKGLKDGLNFNGSLGALMWQQAIIANPEPNATFFTLEQLNVHNVLEHDASLTRTDAAFGNNHVFNETVYNTSRKWWTDETVTPEMLANSKIFRQLESRATNPNYTFTASTEEFSLGEVSAPIIAFGRLEDGTVNRTLMEYFFGKFFGNAQSCARSGGAVTDNWAENERLPFELGWTQKTDEITLMKIMATTDIIRNATSLLTGGETAEDSPHGKRDLHGGMF</sequence>
<dbReference type="PROSITE" id="PS51405">
    <property type="entry name" value="HEME_HALOPEROXIDASE"/>
    <property type="match status" value="1"/>
</dbReference>
<comment type="similarity">
    <text evidence="7">Belongs to the chloroperoxidase family.</text>
</comment>
<comment type="cofactor">
    <cofactor evidence="1">
        <name>heme b</name>
        <dbReference type="ChEBI" id="CHEBI:60344"/>
    </cofactor>
</comment>
<dbReference type="Proteomes" id="UP000291422">
    <property type="component" value="Unassembled WGS sequence"/>
</dbReference>
<evidence type="ECO:0000256" key="4">
    <source>
        <dbReference type="ARBA" id="ARBA00022723"/>
    </source>
</evidence>
<evidence type="ECO:0000256" key="7">
    <source>
        <dbReference type="ARBA" id="ARBA00025795"/>
    </source>
</evidence>
<keyword evidence="6" id="KW-0408">Iron</keyword>
<dbReference type="PANTHER" id="PTHR33577:SF7">
    <property type="entry name" value="HEME HALOPEROXIDASE FAMILY PROFILE DOMAIN-CONTAINING PROTEIN"/>
    <property type="match status" value="1"/>
</dbReference>
<dbReference type="GO" id="GO:0046872">
    <property type="term" value="F:metal ion binding"/>
    <property type="evidence" value="ECO:0007669"/>
    <property type="project" value="UniProtKB-KW"/>
</dbReference>
<evidence type="ECO:0000256" key="3">
    <source>
        <dbReference type="ARBA" id="ARBA00022617"/>
    </source>
</evidence>
<feature type="domain" description="Heme haloperoxidase family profile" evidence="9">
    <location>
        <begin position="61"/>
        <end position="290"/>
    </location>
</feature>
<feature type="region of interest" description="Disordered" evidence="8">
    <location>
        <begin position="304"/>
        <end position="323"/>
    </location>
</feature>
<dbReference type="GO" id="GO:0004601">
    <property type="term" value="F:peroxidase activity"/>
    <property type="evidence" value="ECO:0007669"/>
    <property type="project" value="UniProtKB-KW"/>
</dbReference>
<keyword evidence="4" id="KW-0479">Metal-binding</keyword>
<keyword evidence="2" id="KW-0575">Peroxidase</keyword>
<organism evidence="10 11">
    <name type="scientific">Alternaria alternata</name>
    <name type="common">Alternaria rot fungus</name>
    <name type="synonym">Torula alternata</name>
    <dbReference type="NCBI Taxonomy" id="5599"/>
    <lineage>
        <taxon>Eukaryota</taxon>
        <taxon>Fungi</taxon>
        <taxon>Dikarya</taxon>
        <taxon>Ascomycota</taxon>
        <taxon>Pezizomycotina</taxon>
        <taxon>Dothideomycetes</taxon>
        <taxon>Pleosporomycetidae</taxon>
        <taxon>Pleosporales</taxon>
        <taxon>Pleosporineae</taxon>
        <taxon>Pleosporaceae</taxon>
        <taxon>Alternaria</taxon>
        <taxon>Alternaria sect. Alternaria</taxon>
        <taxon>Alternaria alternata complex</taxon>
    </lineage>
</organism>
<proteinExistence type="inferred from homology"/>
<dbReference type="VEuPathDB" id="FungiDB:CC77DRAFT_951053"/>
<accession>A0A4Q4NLK5</accession>
<evidence type="ECO:0000256" key="6">
    <source>
        <dbReference type="ARBA" id="ARBA00023004"/>
    </source>
</evidence>
<feature type="compositionally biased region" description="Basic and acidic residues" evidence="8">
    <location>
        <begin position="310"/>
        <end position="323"/>
    </location>
</feature>
<dbReference type="InterPro" id="IPR000028">
    <property type="entry name" value="Chloroperoxidase"/>
</dbReference>
<dbReference type="InterPro" id="IPR036851">
    <property type="entry name" value="Chloroperoxidase-like_sf"/>
</dbReference>
<dbReference type="Gene3D" id="1.10.489.10">
    <property type="entry name" value="Chloroperoxidase-like"/>
    <property type="match status" value="1"/>
</dbReference>
<dbReference type="PANTHER" id="PTHR33577">
    <property type="entry name" value="STERIGMATOCYSTIN BIOSYNTHESIS PEROXIDASE STCC-RELATED"/>
    <property type="match status" value="1"/>
</dbReference>
<evidence type="ECO:0000256" key="5">
    <source>
        <dbReference type="ARBA" id="ARBA00023002"/>
    </source>
</evidence>
<dbReference type="AlphaFoldDB" id="A0A4Q4NLK5"/>